<evidence type="ECO:0000313" key="6">
    <source>
        <dbReference type="EMBL" id="GLR16645.1"/>
    </source>
</evidence>
<comment type="caution">
    <text evidence="6">The sequence shown here is derived from an EMBL/GenBank/DDBJ whole genome shotgun (WGS) entry which is preliminary data.</text>
</comment>
<dbReference type="PANTHER" id="PTHR33546:SF1">
    <property type="entry name" value="LARGE, MULTIFUNCTIONAL SECRETED PROTEIN"/>
    <property type="match status" value="1"/>
</dbReference>
<dbReference type="Gene3D" id="2.120.10.30">
    <property type="entry name" value="TolB, C-terminal domain"/>
    <property type="match status" value="1"/>
</dbReference>
<evidence type="ECO:0000259" key="5">
    <source>
        <dbReference type="PROSITE" id="PS51007"/>
    </source>
</evidence>
<proteinExistence type="predicted"/>
<dbReference type="InterPro" id="IPR011041">
    <property type="entry name" value="Quinoprot_gluc/sorb_DH_b-prop"/>
</dbReference>
<reference evidence="6" key="2">
    <citation type="submission" date="2023-01" db="EMBL/GenBank/DDBJ databases">
        <title>Draft genome sequence of Portibacter lacus strain NBRC 108769.</title>
        <authorList>
            <person name="Sun Q."/>
            <person name="Mori K."/>
        </authorList>
    </citation>
    <scope>NUCLEOTIDE SEQUENCE</scope>
    <source>
        <strain evidence="6">NBRC 108769</strain>
    </source>
</reference>
<organism evidence="6 7">
    <name type="scientific">Portibacter lacus</name>
    <dbReference type="NCBI Taxonomy" id="1099794"/>
    <lineage>
        <taxon>Bacteria</taxon>
        <taxon>Pseudomonadati</taxon>
        <taxon>Bacteroidota</taxon>
        <taxon>Saprospiria</taxon>
        <taxon>Saprospirales</taxon>
        <taxon>Haliscomenobacteraceae</taxon>
        <taxon>Portibacter</taxon>
    </lineage>
</organism>
<dbReference type="InterPro" id="IPR055557">
    <property type="entry name" value="DUF7133"/>
</dbReference>
<evidence type="ECO:0000256" key="4">
    <source>
        <dbReference type="PROSITE-ProRule" id="PRU00433"/>
    </source>
</evidence>
<dbReference type="SUPFAM" id="SSF50952">
    <property type="entry name" value="Soluble quinoprotein glucose dehydrogenase"/>
    <property type="match status" value="1"/>
</dbReference>
<dbReference type="InterPro" id="IPR036909">
    <property type="entry name" value="Cyt_c-like_dom_sf"/>
</dbReference>
<evidence type="ECO:0000313" key="7">
    <source>
        <dbReference type="Proteomes" id="UP001156666"/>
    </source>
</evidence>
<dbReference type="GO" id="GO:0020037">
    <property type="term" value="F:heme binding"/>
    <property type="evidence" value="ECO:0007669"/>
    <property type="project" value="InterPro"/>
</dbReference>
<gene>
    <name evidence="6" type="ORF">GCM10007940_12600</name>
</gene>
<evidence type="ECO:0000256" key="2">
    <source>
        <dbReference type="ARBA" id="ARBA00022723"/>
    </source>
</evidence>
<dbReference type="PROSITE" id="PS51007">
    <property type="entry name" value="CYTC"/>
    <property type="match status" value="1"/>
</dbReference>
<evidence type="ECO:0000256" key="3">
    <source>
        <dbReference type="ARBA" id="ARBA00023004"/>
    </source>
</evidence>
<dbReference type="EMBL" id="BSOH01000007">
    <property type="protein sequence ID" value="GLR16645.1"/>
    <property type="molecule type" value="Genomic_DNA"/>
</dbReference>
<keyword evidence="7" id="KW-1185">Reference proteome</keyword>
<dbReference type="Gene3D" id="1.10.760.10">
    <property type="entry name" value="Cytochrome c-like domain"/>
    <property type="match status" value="1"/>
</dbReference>
<dbReference type="PANTHER" id="PTHR33546">
    <property type="entry name" value="LARGE, MULTIFUNCTIONAL SECRETED PROTEIN-RELATED"/>
    <property type="match status" value="1"/>
</dbReference>
<protein>
    <recommendedName>
        <fullName evidence="5">Cytochrome c domain-containing protein</fullName>
    </recommendedName>
</protein>
<feature type="domain" description="Cytochrome c" evidence="5">
    <location>
        <begin position="579"/>
        <end position="669"/>
    </location>
</feature>
<dbReference type="Pfam" id="PF00034">
    <property type="entry name" value="Cytochrom_C"/>
    <property type="match status" value="1"/>
</dbReference>
<dbReference type="GO" id="GO:0009055">
    <property type="term" value="F:electron transfer activity"/>
    <property type="evidence" value="ECO:0007669"/>
    <property type="project" value="InterPro"/>
</dbReference>
<sequence>MASCVQQDLPKDVDLSSYQLIDTSLQLTAIASEPMIYAPVAIDFDSKGRLWVAEMPDYMPDINGEKENIPNGRILILEDSDEDGIMDKSTVFKDKIHHLRAIRLYNGGILYADDPNLYYSDIINDQEGATTIIDSFYAVGGNVEHKPNGLLLNIDNCFYNAKSHYRYCYDGENWTKESTNFRGQWGITNDENGRLYANDNSNFLYGDQFLPNTLISNKYIHKPQGLNKDVVRDRSIFPIHATSINRGYNEGTLDAEGKVLAATSACGPLIFQSIGLGESYDGDAFICVPEGNLIKRLKIQQNAFFPKATFAYPQKEFLVSDDEAFRPVNINTGPDGNLYIVDMHRGIIQHKIYMTNYLKEEIQQKKLDEIVDYGRILKISKKGSSQKMPTFDFSNEDSLLQYLSMDNGWLRTKAQEKLRFLASNTIDHKLYELLQTGSKLSKLHALWILDARKNIDLEKINKIKFSDPWVIANLFKIVGQKNIDLKKEAIVQLYENYISLPEEVVVNHMLTSLDILYNDYPEQHQRFLKALEEGMEDAKIAAYPSGTLIENPSERATIYNERVSKRDSFYIFKKQSKRKASQDGYSLFNNYCSPCHGFGGEGMEGQAPSLVGSTLINNQPEIIPLIIQHGLTGPVTINGKEENFPSVMPSFNINAAEIEKISNYIYNAFSNEVRSVNRNKIKLLQDKFSDRKKMWTEEELLRTDFETKR</sequence>
<dbReference type="Pfam" id="PF23500">
    <property type="entry name" value="DUF7133"/>
    <property type="match status" value="1"/>
</dbReference>
<name>A0AA37SMG9_9BACT</name>
<dbReference type="InterPro" id="IPR011042">
    <property type="entry name" value="6-blade_b-propeller_TolB-like"/>
</dbReference>
<keyword evidence="3 4" id="KW-0408">Iron</keyword>
<dbReference type="InterPro" id="IPR009056">
    <property type="entry name" value="Cyt_c-like_dom"/>
</dbReference>
<evidence type="ECO:0000256" key="1">
    <source>
        <dbReference type="ARBA" id="ARBA00022617"/>
    </source>
</evidence>
<dbReference type="GO" id="GO:0046872">
    <property type="term" value="F:metal ion binding"/>
    <property type="evidence" value="ECO:0007669"/>
    <property type="project" value="UniProtKB-KW"/>
</dbReference>
<dbReference type="AlphaFoldDB" id="A0AA37SMG9"/>
<dbReference type="SUPFAM" id="SSF46626">
    <property type="entry name" value="Cytochrome c"/>
    <property type="match status" value="1"/>
</dbReference>
<dbReference type="Proteomes" id="UP001156666">
    <property type="component" value="Unassembled WGS sequence"/>
</dbReference>
<keyword evidence="1 4" id="KW-0349">Heme</keyword>
<keyword evidence="2 4" id="KW-0479">Metal-binding</keyword>
<reference evidence="6" key="1">
    <citation type="journal article" date="2014" name="Int. J. Syst. Evol. Microbiol.">
        <title>Complete genome sequence of Corynebacterium casei LMG S-19264T (=DSM 44701T), isolated from a smear-ripened cheese.</title>
        <authorList>
            <consortium name="US DOE Joint Genome Institute (JGI-PGF)"/>
            <person name="Walter F."/>
            <person name="Albersmeier A."/>
            <person name="Kalinowski J."/>
            <person name="Ruckert C."/>
        </authorList>
    </citation>
    <scope>NUCLEOTIDE SEQUENCE</scope>
    <source>
        <strain evidence="6">NBRC 108769</strain>
    </source>
</reference>
<accession>A0AA37SMG9</accession>